<keyword evidence="3 8" id="KW-0133">Cell shape</keyword>
<dbReference type="AlphaFoldDB" id="A0A4R6LLF6"/>
<keyword evidence="5 8" id="KW-0413">Isomerase</keyword>
<accession>A0A4R6LLF6</accession>
<dbReference type="SUPFAM" id="SSF53681">
    <property type="entry name" value="Aspartate/glutamate racemase"/>
    <property type="match status" value="2"/>
</dbReference>
<dbReference type="UniPathway" id="UPA00219"/>
<evidence type="ECO:0000256" key="7">
    <source>
        <dbReference type="ARBA" id="ARBA00070053"/>
    </source>
</evidence>
<dbReference type="HAMAP" id="MF_00258">
    <property type="entry name" value="Glu_racemase"/>
    <property type="match status" value="1"/>
</dbReference>
<comment type="function">
    <text evidence="8">Provides the (R)-glutamate required for cell wall biosynthesis.</text>
</comment>
<dbReference type="FunFam" id="3.40.50.1860:FF:000002">
    <property type="entry name" value="Glutamate racemase"/>
    <property type="match status" value="1"/>
</dbReference>
<keyword evidence="4 8" id="KW-0573">Peptidoglycan synthesis</keyword>
<dbReference type="InterPro" id="IPR015942">
    <property type="entry name" value="Asp/Glu/hydantoin_racemase"/>
</dbReference>
<dbReference type="PANTHER" id="PTHR21198:SF2">
    <property type="entry name" value="GLUTAMATE RACEMASE"/>
    <property type="match status" value="1"/>
</dbReference>
<dbReference type="PROSITE" id="PS00924">
    <property type="entry name" value="ASP_GLU_RACEMASE_2"/>
    <property type="match status" value="1"/>
</dbReference>
<feature type="binding site" evidence="8">
    <location>
        <begin position="189"/>
        <end position="190"/>
    </location>
    <ligand>
        <name>substrate</name>
    </ligand>
</feature>
<dbReference type="InterPro" id="IPR033134">
    <property type="entry name" value="Asp/Glu_racemase_AS_2"/>
</dbReference>
<comment type="caution">
    <text evidence="9">The sequence shown here is derived from an EMBL/GenBank/DDBJ whole genome shotgun (WGS) entry which is preliminary data.</text>
</comment>
<organism evidence="9 10">
    <name type="scientific">Halanaerobium saccharolyticum</name>
    <dbReference type="NCBI Taxonomy" id="43595"/>
    <lineage>
        <taxon>Bacteria</taxon>
        <taxon>Bacillati</taxon>
        <taxon>Bacillota</taxon>
        <taxon>Clostridia</taxon>
        <taxon>Halanaerobiales</taxon>
        <taxon>Halanaerobiaceae</taxon>
        <taxon>Halanaerobium</taxon>
    </lineage>
</organism>
<dbReference type="GO" id="GO:0008360">
    <property type="term" value="P:regulation of cell shape"/>
    <property type="evidence" value="ECO:0007669"/>
    <property type="project" value="UniProtKB-KW"/>
</dbReference>
<evidence type="ECO:0000256" key="3">
    <source>
        <dbReference type="ARBA" id="ARBA00022960"/>
    </source>
</evidence>
<dbReference type="InterPro" id="IPR018187">
    <property type="entry name" value="Asp/Glu_racemase_AS_1"/>
</dbReference>
<evidence type="ECO:0000256" key="1">
    <source>
        <dbReference type="ARBA" id="ARBA00001602"/>
    </source>
</evidence>
<dbReference type="PANTHER" id="PTHR21198">
    <property type="entry name" value="GLUTAMATE RACEMASE"/>
    <property type="match status" value="1"/>
</dbReference>
<proteinExistence type="inferred from homology"/>
<comment type="pathway">
    <text evidence="8">Cell wall biogenesis; peptidoglycan biosynthesis.</text>
</comment>
<sequence length="284" mass="32109">MLEDSSRAIGLLDSGVGGLTVAREIFRLLPKEDIIYYGDTLHLPYGPKDLNLVREYVEKIIKYLINKKNVKAVVIACNTATSAALDHVQKKFEIPIFGMIKSAALKAVDISARQKIAVIGTEGTVNSFAYQNEILNLNNRAELYAEACPKFVDLVEQGKFDGAEVEKTARNYLLPLIEAEVDSLILGCTHFPYLSPLLSEIMGSRVTLINPAHEMAVEVRDNLTEIDLLKKSSLEHPRHRFIVSDRSRISRRFLEHGRKFLGLEVLNFKEENIFSKEYNWEESI</sequence>
<gene>
    <name evidence="8" type="primary">murI</name>
    <name evidence="9" type="ORF">DFR79_12530</name>
</gene>
<dbReference type="GO" id="GO:0009252">
    <property type="term" value="P:peptidoglycan biosynthetic process"/>
    <property type="evidence" value="ECO:0007669"/>
    <property type="project" value="UniProtKB-UniRule"/>
</dbReference>
<feature type="active site" description="Proton donor/acceptor" evidence="8">
    <location>
        <position position="188"/>
    </location>
</feature>
<dbReference type="Gene3D" id="3.40.50.1860">
    <property type="match status" value="2"/>
</dbReference>
<protein>
    <recommendedName>
        <fullName evidence="7 8">Glutamate racemase</fullName>
        <ecNumber evidence="2 8">5.1.1.3</ecNumber>
    </recommendedName>
</protein>
<dbReference type="InterPro" id="IPR001920">
    <property type="entry name" value="Asp/Glu_race"/>
</dbReference>
<feature type="binding site" evidence="8">
    <location>
        <begin position="13"/>
        <end position="14"/>
    </location>
    <ligand>
        <name>substrate</name>
    </ligand>
</feature>
<name>A0A4R6LLF6_9FIRM</name>
<evidence type="ECO:0000256" key="2">
    <source>
        <dbReference type="ARBA" id="ARBA00013090"/>
    </source>
</evidence>
<evidence type="ECO:0000256" key="4">
    <source>
        <dbReference type="ARBA" id="ARBA00022984"/>
    </source>
</evidence>
<dbReference type="GO" id="GO:0071555">
    <property type="term" value="P:cell wall organization"/>
    <property type="evidence" value="ECO:0007669"/>
    <property type="project" value="UniProtKB-KW"/>
</dbReference>
<dbReference type="NCBIfam" id="TIGR00067">
    <property type="entry name" value="glut_race"/>
    <property type="match status" value="1"/>
</dbReference>
<dbReference type="GO" id="GO:0008881">
    <property type="term" value="F:glutamate racemase activity"/>
    <property type="evidence" value="ECO:0007669"/>
    <property type="project" value="UniProtKB-UniRule"/>
</dbReference>
<evidence type="ECO:0000313" key="9">
    <source>
        <dbReference type="EMBL" id="TDO83400.1"/>
    </source>
</evidence>
<feature type="binding site" evidence="8">
    <location>
        <begin position="45"/>
        <end position="46"/>
    </location>
    <ligand>
        <name>substrate</name>
    </ligand>
</feature>
<dbReference type="InterPro" id="IPR004391">
    <property type="entry name" value="Glu_race"/>
</dbReference>
<feature type="binding site" evidence="8">
    <location>
        <begin position="78"/>
        <end position="79"/>
    </location>
    <ligand>
        <name>substrate</name>
    </ligand>
</feature>
<evidence type="ECO:0000256" key="5">
    <source>
        <dbReference type="ARBA" id="ARBA00023235"/>
    </source>
</evidence>
<evidence type="ECO:0000256" key="8">
    <source>
        <dbReference type="HAMAP-Rule" id="MF_00258"/>
    </source>
</evidence>
<reference evidence="9 10" key="1">
    <citation type="submission" date="2019-03" db="EMBL/GenBank/DDBJ databases">
        <title>Subsurface microbial communities from deep shales in Ohio and West Virginia, USA.</title>
        <authorList>
            <person name="Wrighton K."/>
        </authorList>
    </citation>
    <scope>NUCLEOTIDE SEQUENCE [LARGE SCALE GENOMIC DNA]</scope>
    <source>
        <strain evidence="9 10">MA284_T2</strain>
    </source>
</reference>
<keyword evidence="6 8" id="KW-0961">Cell wall biogenesis/degradation</keyword>
<feature type="active site" description="Proton donor/acceptor" evidence="8">
    <location>
        <position position="77"/>
    </location>
</feature>
<evidence type="ECO:0000256" key="6">
    <source>
        <dbReference type="ARBA" id="ARBA00023316"/>
    </source>
</evidence>
<comment type="catalytic activity">
    <reaction evidence="1 8">
        <text>L-glutamate = D-glutamate</text>
        <dbReference type="Rhea" id="RHEA:12813"/>
        <dbReference type="ChEBI" id="CHEBI:29985"/>
        <dbReference type="ChEBI" id="CHEBI:29986"/>
        <dbReference type="EC" id="5.1.1.3"/>
    </reaction>
</comment>
<dbReference type="Pfam" id="PF01177">
    <property type="entry name" value="Asp_Glu_race"/>
    <property type="match status" value="1"/>
</dbReference>
<dbReference type="PROSITE" id="PS00923">
    <property type="entry name" value="ASP_GLU_RACEMASE_1"/>
    <property type="match status" value="1"/>
</dbReference>
<dbReference type="EMBL" id="SNWX01000025">
    <property type="protein sequence ID" value="TDO83400.1"/>
    <property type="molecule type" value="Genomic_DNA"/>
</dbReference>
<dbReference type="EC" id="5.1.1.3" evidence="2 8"/>
<evidence type="ECO:0000313" key="10">
    <source>
        <dbReference type="Proteomes" id="UP000295064"/>
    </source>
</evidence>
<dbReference type="Proteomes" id="UP000295064">
    <property type="component" value="Unassembled WGS sequence"/>
</dbReference>
<comment type="similarity">
    <text evidence="8">Belongs to the aspartate/glutamate racemases family.</text>
</comment>